<evidence type="ECO:0000256" key="8">
    <source>
        <dbReference type="ARBA" id="ARBA00022801"/>
    </source>
</evidence>
<keyword evidence="11" id="KW-0482">Metalloprotease</keyword>
<feature type="transmembrane region" description="Helical" evidence="13">
    <location>
        <begin position="193"/>
        <end position="215"/>
    </location>
</feature>
<comment type="similarity">
    <text evidence="3">Belongs to the peptidase M50B family.</text>
</comment>
<dbReference type="Proteomes" id="UP000824260">
    <property type="component" value="Unassembled WGS sequence"/>
</dbReference>
<evidence type="ECO:0000256" key="7">
    <source>
        <dbReference type="ARBA" id="ARBA00022723"/>
    </source>
</evidence>
<proteinExistence type="inferred from homology"/>
<accession>A0A9D1CWQ5</accession>
<evidence type="ECO:0000256" key="10">
    <source>
        <dbReference type="ARBA" id="ARBA00022989"/>
    </source>
</evidence>
<evidence type="ECO:0000256" key="2">
    <source>
        <dbReference type="ARBA" id="ARBA00004651"/>
    </source>
</evidence>
<evidence type="ECO:0000256" key="12">
    <source>
        <dbReference type="ARBA" id="ARBA00023136"/>
    </source>
</evidence>
<dbReference type="CDD" id="cd06158">
    <property type="entry name" value="S2P-M50_like_1"/>
    <property type="match status" value="1"/>
</dbReference>
<dbReference type="AlphaFoldDB" id="A0A9D1CWQ5"/>
<dbReference type="GO" id="GO:0046872">
    <property type="term" value="F:metal ion binding"/>
    <property type="evidence" value="ECO:0007669"/>
    <property type="project" value="UniProtKB-KW"/>
</dbReference>
<keyword evidence="10 13" id="KW-1133">Transmembrane helix</keyword>
<evidence type="ECO:0000256" key="4">
    <source>
        <dbReference type="ARBA" id="ARBA00022475"/>
    </source>
</evidence>
<evidence type="ECO:0000259" key="14">
    <source>
        <dbReference type="Pfam" id="PF02163"/>
    </source>
</evidence>
<keyword evidence="6 13" id="KW-0812">Transmembrane</keyword>
<gene>
    <name evidence="15" type="ORF">IAA52_05320</name>
</gene>
<dbReference type="InterPro" id="IPR052348">
    <property type="entry name" value="Metallopeptidase_M50B"/>
</dbReference>
<dbReference type="GO" id="GO:0008237">
    <property type="term" value="F:metallopeptidase activity"/>
    <property type="evidence" value="ECO:0007669"/>
    <property type="project" value="UniProtKB-KW"/>
</dbReference>
<evidence type="ECO:0000256" key="1">
    <source>
        <dbReference type="ARBA" id="ARBA00001947"/>
    </source>
</evidence>
<dbReference type="InterPro" id="IPR008915">
    <property type="entry name" value="Peptidase_M50"/>
</dbReference>
<comment type="caution">
    <text evidence="15">The sequence shown here is derived from an EMBL/GenBank/DDBJ whole genome shotgun (WGS) entry which is preliminary data.</text>
</comment>
<comment type="cofactor">
    <cofactor evidence="1">
        <name>Zn(2+)</name>
        <dbReference type="ChEBI" id="CHEBI:29105"/>
    </cofactor>
</comment>
<evidence type="ECO:0000313" key="16">
    <source>
        <dbReference type="Proteomes" id="UP000824260"/>
    </source>
</evidence>
<dbReference type="PANTHER" id="PTHR35864">
    <property type="entry name" value="ZINC METALLOPROTEASE MJ0611-RELATED"/>
    <property type="match status" value="1"/>
</dbReference>
<keyword evidence="4" id="KW-1003">Cell membrane</keyword>
<organism evidence="15 16">
    <name type="scientific">Candidatus Pullichristensenella stercorigallinarum</name>
    <dbReference type="NCBI Taxonomy" id="2840909"/>
    <lineage>
        <taxon>Bacteria</taxon>
        <taxon>Bacillati</taxon>
        <taxon>Bacillota</taxon>
        <taxon>Clostridia</taxon>
        <taxon>Candidatus Pullichristensenella</taxon>
    </lineage>
</organism>
<protein>
    <submittedName>
        <fullName evidence="15">Site-2 protease family protein</fullName>
    </submittedName>
</protein>
<sequence>MTWISQLFSDPRNTIIALLLSLPGILLALSVHEYGHARAAYRCGDNTAAMMGRMTVNPLRHIDPIGLILLCVAGFGWAKPVPVNPRNFKGNYRKCDLMVSLAGITMNLIMFLLGAVVVYGVVGIALAGLPKVSESFFQLFNPDERAFITVYDGVRCVFVEQGNNYVYWHLTDLLSYAPYCGEFIQALWGDVPYYLFEIVSTFVQVNIVLAIFNLIPIPPLDGYHVLNDLVLKRNLFASGQAMRVGYVVLIVLLVSGVLDRALSFVVEGAFSILGSGAGAILGALGVL</sequence>
<feature type="transmembrane region" description="Helical" evidence="13">
    <location>
        <begin position="235"/>
        <end position="258"/>
    </location>
</feature>
<evidence type="ECO:0000256" key="6">
    <source>
        <dbReference type="ARBA" id="ARBA00022692"/>
    </source>
</evidence>
<dbReference type="EMBL" id="DVFZ01000051">
    <property type="protein sequence ID" value="HIQ82504.1"/>
    <property type="molecule type" value="Genomic_DNA"/>
</dbReference>
<feature type="transmembrane region" description="Helical" evidence="13">
    <location>
        <begin position="99"/>
        <end position="129"/>
    </location>
</feature>
<feature type="transmembrane region" description="Helical" evidence="13">
    <location>
        <begin position="264"/>
        <end position="286"/>
    </location>
</feature>
<feature type="domain" description="Peptidase M50" evidence="14">
    <location>
        <begin position="24"/>
        <end position="252"/>
    </location>
</feature>
<keyword evidence="8" id="KW-0378">Hydrolase</keyword>
<comment type="subcellular location">
    <subcellularLocation>
        <location evidence="2">Cell membrane</location>
        <topology evidence="2">Multi-pass membrane protein</topology>
    </subcellularLocation>
</comment>
<evidence type="ECO:0000256" key="9">
    <source>
        <dbReference type="ARBA" id="ARBA00022833"/>
    </source>
</evidence>
<dbReference type="GO" id="GO:0005886">
    <property type="term" value="C:plasma membrane"/>
    <property type="evidence" value="ECO:0007669"/>
    <property type="project" value="UniProtKB-SubCell"/>
</dbReference>
<dbReference type="GO" id="GO:0006508">
    <property type="term" value="P:proteolysis"/>
    <property type="evidence" value="ECO:0007669"/>
    <property type="project" value="UniProtKB-KW"/>
</dbReference>
<dbReference type="PANTHER" id="PTHR35864:SF1">
    <property type="entry name" value="ZINC METALLOPROTEASE YWHC-RELATED"/>
    <property type="match status" value="1"/>
</dbReference>
<keyword evidence="12 13" id="KW-0472">Membrane</keyword>
<feature type="transmembrane region" description="Helical" evidence="13">
    <location>
        <begin position="61"/>
        <end position="78"/>
    </location>
</feature>
<keyword evidence="9" id="KW-0862">Zinc</keyword>
<reference evidence="15" key="1">
    <citation type="submission" date="2020-10" db="EMBL/GenBank/DDBJ databases">
        <authorList>
            <person name="Gilroy R."/>
        </authorList>
    </citation>
    <scope>NUCLEOTIDE SEQUENCE</scope>
    <source>
        <strain evidence="15">ChiSjej6B24-2974</strain>
    </source>
</reference>
<dbReference type="Pfam" id="PF02163">
    <property type="entry name" value="Peptidase_M50"/>
    <property type="match status" value="1"/>
</dbReference>
<name>A0A9D1CWQ5_9FIRM</name>
<keyword evidence="7" id="KW-0479">Metal-binding</keyword>
<evidence type="ECO:0000256" key="13">
    <source>
        <dbReference type="SAM" id="Phobius"/>
    </source>
</evidence>
<evidence type="ECO:0000256" key="11">
    <source>
        <dbReference type="ARBA" id="ARBA00023049"/>
    </source>
</evidence>
<reference evidence="15" key="2">
    <citation type="journal article" date="2021" name="PeerJ">
        <title>Extensive microbial diversity within the chicken gut microbiome revealed by metagenomics and culture.</title>
        <authorList>
            <person name="Gilroy R."/>
            <person name="Ravi A."/>
            <person name="Getino M."/>
            <person name="Pursley I."/>
            <person name="Horton D.L."/>
            <person name="Alikhan N.F."/>
            <person name="Baker D."/>
            <person name="Gharbi K."/>
            <person name="Hall N."/>
            <person name="Watson M."/>
            <person name="Adriaenssens E.M."/>
            <person name="Foster-Nyarko E."/>
            <person name="Jarju S."/>
            <person name="Secka A."/>
            <person name="Antonio M."/>
            <person name="Oren A."/>
            <person name="Chaudhuri R.R."/>
            <person name="La Ragione R."/>
            <person name="Hildebrand F."/>
            <person name="Pallen M.J."/>
        </authorList>
    </citation>
    <scope>NUCLEOTIDE SEQUENCE</scope>
    <source>
        <strain evidence="15">ChiSjej6B24-2974</strain>
    </source>
</reference>
<evidence type="ECO:0000256" key="5">
    <source>
        <dbReference type="ARBA" id="ARBA00022670"/>
    </source>
</evidence>
<dbReference type="InterPro" id="IPR044537">
    <property type="entry name" value="Rip2-like"/>
</dbReference>
<evidence type="ECO:0000256" key="3">
    <source>
        <dbReference type="ARBA" id="ARBA00007931"/>
    </source>
</evidence>
<evidence type="ECO:0000313" key="15">
    <source>
        <dbReference type="EMBL" id="HIQ82504.1"/>
    </source>
</evidence>
<keyword evidence="5 15" id="KW-0645">Protease</keyword>